<evidence type="ECO:0000313" key="1">
    <source>
        <dbReference type="EMBL" id="KAF6346806.1"/>
    </source>
</evidence>
<sequence>MAEARGREVKMVAKFLFLINARPLTFYSISIFEITFQILKIKEHHGKNTKLPLRKLGFYPQFCHWLCSPPLLKESLFHMRHEICLSLKNRNFSLMVGAQLVYRLRKVPSDILAGPTEYTDSTWQRQSS</sequence>
<accession>A0A7J7XBN9</accession>
<dbReference type="AlphaFoldDB" id="A0A7J7XBN9"/>
<comment type="caution">
    <text evidence="1">The sequence shown here is derived from an EMBL/GenBank/DDBJ whole genome shotgun (WGS) entry which is preliminary data.</text>
</comment>
<dbReference type="EMBL" id="JACAGB010000008">
    <property type="protein sequence ID" value="KAF6346806.1"/>
    <property type="molecule type" value="Genomic_DNA"/>
</dbReference>
<name>A0A7J7XBN9_PIPKU</name>
<dbReference type="Proteomes" id="UP000558488">
    <property type="component" value="Unassembled WGS sequence"/>
</dbReference>
<reference evidence="1 2" key="1">
    <citation type="journal article" date="2020" name="Nature">
        <title>Six reference-quality genomes reveal evolution of bat adaptations.</title>
        <authorList>
            <person name="Jebb D."/>
            <person name="Huang Z."/>
            <person name="Pippel M."/>
            <person name="Hughes G.M."/>
            <person name="Lavrichenko K."/>
            <person name="Devanna P."/>
            <person name="Winkler S."/>
            <person name="Jermiin L.S."/>
            <person name="Skirmuntt E.C."/>
            <person name="Katzourakis A."/>
            <person name="Burkitt-Gray L."/>
            <person name="Ray D.A."/>
            <person name="Sullivan K.A.M."/>
            <person name="Roscito J.G."/>
            <person name="Kirilenko B.M."/>
            <person name="Davalos L.M."/>
            <person name="Corthals A.P."/>
            <person name="Power M.L."/>
            <person name="Jones G."/>
            <person name="Ransome R.D."/>
            <person name="Dechmann D.K.N."/>
            <person name="Locatelli A.G."/>
            <person name="Puechmaille S.J."/>
            <person name="Fedrigo O."/>
            <person name="Jarvis E.D."/>
            <person name="Hiller M."/>
            <person name="Vernes S.C."/>
            <person name="Myers E.W."/>
            <person name="Teeling E.C."/>
        </authorList>
    </citation>
    <scope>NUCLEOTIDE SEQUENCE [LARGE SCALE GENOMIC DNA]</scope>
    <source>
        <strain evidence="1">MPipKuh1</strain>
        <tissue evidence="1">Flight muscle</tissue>
    </source>
</reference>
<evidence type="ECO:0000313" key="2">
    <source>
        <dbReference type="Proteomes" id="UP000558488"/>
    </source>
</evidence>
<protein>
    <submittedName>
        <fullName evidence="1">Uncharacterized protein</fullName>
    </submittedName>
</protein>
<keyword evidence="2" id="KW-1185">Reference proteome</keyword>
<proteinExistence type="predicted"/>
<gene>
    <name evidence="1" type="ORF">mPipKuh1_010590</name>
</gene>
<organism evidence="1 2">
    <name type="scientific">Pipistrellus kuhlii</name>
    <name type="common">Kuhl's pipistrelle</name>
    <dbReference type="NCBI Taxonomy" id="59472"/>
    <lineage>
        <taxon>Eukaryota</taxon>
        <taxon>Metazoa</taxon>
        <taxon>Chordata</taxon>
        <taxon>Craniata</taxon>
        <taxon>Vertebrata</taxon>
        <taxon>Euteleostomi</taxon>
        <taxon>Mammalia</taxon>
        <taxon>Eutheria</taxon>
        <taxon>Laurasiatheria</taxon>
        <taxon>Chiroptera</taxon>
        <taxon>Yangochiroptera</taxon>
        <taxon>Vespertilionidae</taxon>
        <taxon>Pipistrellus</taxon>
    </lineage>
</organism>